<dbReference type="InterPro" id="IPR036866">
    <property type="entry name" value="RibonucZ/Hydroxyglut_hydro"/>
</dbReference>
<comment type="caution">
    <text evidence="2">The sequence shown here is derived from an EMBL/GenBank/DDBJ whole genome shotgun (WGS) entry which is preliminary data.</text>
</comment>
<dbReference type="Proteomes" id="UP000824169">
    <property type="component" value="Unassembled WGS sequence"/>
</dbReference>
<reference evidence="2" key="1">
    <citation type="submission" date="2020-10" db="EMBL/GenBank/DDBJ databases">
        <authorList>
            <person name="Gilroy R."/>
        </authorList>
    </citation>
    <scope>NUCLEOTIDE SEQUENCE</scope>
    <source>
        <strain evidence="2">CHK188-20938</strain>
    </source>
</reference>
<evidence type="ECO:0000313" key="2">
    <source>
        <dbReference type="EMBL" id="HIV25979.1"/>
    </source>
</evidence>
<reference evidence="2" key="2">
    <citation type="journal article" date="2021" name="PeerJ">
        <title>Extensive microbial diversity within the chicken gut microbiome revealed by metagenomics and culture.</title>
        <authorList>
            <person name="Gilroy R."/>
            <person name="Ravi A."/>
            <person name="Getino M."/>
            <person name="Pursley I."/>
            <person name="Horton D.L."/>
            <person name="Alikhan N.F."/>
            <person name="Baker D."/>
            <person name="Gharbi K."/>
            <person name="Hall N."/>
            <person name="Watson M."/>
            <person name="Adriaenssens E.M."/>
            <person name="Foster-Nyarko E."/>
            <person name="Jarju S."/>
            <person name="Secka A."/>
            <person name="Antonio M."/>
            <person name="Oren A."/>
            <person name="Chaudhuri R.R."/>
            <person name="La Ragione R."/>
            <person name="Hildebrand F."/>
            <person name="Pallen M.J."/>
        </authorList>
    </citation>
    <scope>NUCLEOTIDE SEQUENCE</scope>
    <source>
        <strain evidence="2">CHK188-20938</strain>
    </source>
</reference>
<organism evidence="2 3">
    <name type="scientific">Candidatus Scatomonas pullistercoris</name>
    <dbReference type="NCBI Taxonomy" id="2840920"/>
    <lineage>
        <taxon>Bacteria</taxon>
        <taxon>Bacillati</taxon>
        <taxon>Bacillota</taxon>
        <taxon>Clostridia</taxon>
        <taxon>Lachnospirales</taxon>
        <taxon>Lachnospiraceae</taxon>
        <taxon>Lachnospiraceae incertae sedis</taxon>
        <taxon>Candidatus Scatomonas</taxon>
    </lineage>
</organism>
<dbReference type="Gene3D" id="3.60.15.10">
    <property type="entry name" value="Ribonuclease Z/Hydroxyacylglutathione hydrolase-like"/>
    <property type="match status" value="1"/>
</dbReference>
<name>A0A9D1P3R6_9FIRM</name>
<dbReference type="PANTHER" id="PTHR42951">
    <property type="entry name" value="METALLO-BETA-LACTAMASE DOMAIN-CONTAINING"/>
    <property type="match status" value="1"/>
</dbReference>
<accession>A0A9D1P3R6</accession>
<gene>
    <name evidence="2" type="ORF">IAB71_09445</name>
</gene>
<protein>
    <submittedName>
        <fullName evidence="2">MBL fold metallo-hydrolase</fullName>
    </submittedName>
</protein>
<proteinExistence type="predicted"/>
<dbReference type="InterPro" id="IPR001279">
    <property type="entry name" value="Metallo-B-lactamas"/>
</dbReference>
<dbReference type="SUPFAM" id="SSF56281">
    <property type="entry name" value="Metallo-hydrolase/oxidoreductase"/>
    <property type="match status" value="1"/>
</dbReference>
<dbReference type="EMBL" id="DVOO01000029">
    <property type="protein sequence ID" value="HIV25979.1"/>
    <property type="molecule type" value="Genomic_DNA"/>
</dbReference>
<dbReference type="PANTHER" id="PTHR42951:SF22">
    <property type="entry name" value="METALLO BETA-LACTAMASE SUPERFAMILY LIPOPROTEIN"/>
    <property type="match status" value="1"/>
</dbReference>
<evidence type="ECO:0000313" key="3">
    <source>
        <dbReference type="Proteomes" id="UP000824169"/>
    </source>
</evidence>
<dbReference type="AlphaFoldDB" id="A0A9D1P3R6"/>
<dbReference type="InterPro" id="IPR050855">
    <property type="entry name" value="NDM-1-like"/>
</dbReference>
<evidence type="ECO:0000259" key="1">
    <source>
        <dbReference type="SMART" id="SM00849"/>
    </source>
</evidence>
<dbReference type="SMART" id="SM00849">
    <property type="entry name" value="Lactamase_B"/>
    <property type="match status" value="1"/>
</dbReference>
<feature type="domain" description="Metallo-beta-lactamase" evidence="1">
    <location>
        <begin position="17"/>
        <end position="174"/>
    </location>
</feature>
<dbReference type="Pfam" id="PF00753">
    <property type="entry name" value="Lactamase_B"/>
    <property type="match status" value="1"/>
</dbReference>
<sequence length="221" mass="25265">MQTYRWRDDFYFLDDGRVRQFLILGDQEALLIDTGFEESHVIDAVRAVTDLPVKVLMTHGDPDHTGGLKNFKSCYMREKDWHLVQADVGLHPLEEGELFPCGDYCLEVIEIPGHTYGSVAFLDRKNRLLLSGDSVQKEGPIYLFGGHRNLDLYIESQKKLLALGEQVEEVLPCHQACPIGPEYIGRNLEDAVALRAGRLEGKQHPFLPCCSYRGKWTEFYY</sequence>